<feature type="compositionally biased region" description="Basic and acidic residues" evidence="1">
    <location>
        <begin position="539"/>
        <end position="550"/>
    </location>
</feature>
<evidence type="ECO:0000256" key="1">
    <source>
        <dbReference type="SAM" id="MobiDB-lite"/>
    </source>
</evidence>
<feature type="region of interest" description="Disordered" evidence="1">
    <location>
        <begin position="530"/>
        <end position="560"/>
    </location>
</feature>
<feature type="compositionally biased region" description="Polar residues" evidence="1">
    <location>
        <begin position="551"/>
        <end position="560"/>
    </location>
</feature>
<evidence type="ECO:0000313" key="2">
    <source>
        <dbReference type="EMBL" id="KAG7661220.1"/>
    </source>
</evidence>
<evidence type="ECO:0000313" key="3">
    <source>
        <dbReference type="Proteomes" id="UP000694255"/>
    </source>
</evidence>
<keyword evidence="3" id="KW-1185">Reference proteome</keyword>
<organism evidence="2 3">
    <name type="scientific">[Candida] subhashii</name>
    <dbReference type="NCBI Taxonomy" id="561895"/>
    <lineage>
        <taxon>Eukaryota</taxon>
        <taxon>Fungi</taxon>
        <taxon>Dikarya</taxon>
        <taxon>Ascomycota</taxon>
        <taxon>Saccharomycotina</taxon>
        <taxon>Pichiomycetes</taxon>
        <taxon>Debaryomycetaceae</taxon>
        <taxon>Spathaspora</taxon>
    </lineage>
</organism>
<dbReference type="AlphaFoldDB" id="A0A8J5UTS4"/>
<gene>
    <name evidence="2" type="ORF">J8A68_005216</name>
</gene>
<reference evidence="2 3" key="1">
    <citation type="journal article" date="2021" name="DNA Res.">
        <title>Genome analysis of Candida subhashii reveals its hybrid nature and dual mitochondrial genome conformations.</title>
        <authorList>
            <person name="Mixao V."/>
            <person name="Hegedusova E."/>
            <person name="Saus E."/>
            <person name="Pryszcz L.P."/>
            <person name="Cillingova A."/>
            <person name="Nosek J."/>
            <person name="Gabaldon T."/>
        </authorList>
    </citation>
    <scope>NUCLEOTIDE SEQUENCE [LARGE SCALE GENOMIC DNA]</scope>
    <source>
        <strain evidence="2 3">CBS 10753</strain>
    </source>
</reference>
<dbReference type="RefSeq" id="XP_049261453.1">
    <property type="nucleotide sequence ID" value="XM_049409258.1"/>
</dbReference>
<dbReference type="EMBL" id="JAGSYN010000223">
    <property type="protein sequence ID" value="KAG7661220.1"/>
    <property type="molecule type" value="Genomic_DNA"/>
</dbReference>
<dbReference type="OrthoDB" id="4016300at2759"/>
<sequence length="718" mass="82258">MKATLEHFIDLFNVLKDELKAGSQSVPKATIDELNSLVKQLEALFESSTLPFDKQLIDRLKNSIRIFIEVLMAQEYNDSNLIYFIINLTMSRLFQDMGLEIKQYWPVLMKFMVFADDSHMLELMIDNCLNSQPSSWLCTFQLLNFISYKHNTNLMKDLKKLLNSRSNVVKFHSSVKENRDFSNLMFLMKLFVNLGLTGKFLPDLKEINPQTQIKYISRINPSFKNLILCKTKSQATILPDNNDCFLHPIQPNLLILWTGSKRKLIPYFINLMTIESFSTLPNATIRFSFKCKDYRQLRSCDPSIIDYMQSFSMIMEGTEFFDIMFEVKLKQPSQMGWLINYLKNAQDCHKAKKVSINSSIQVPATQESVSSEVEPTNVLDKMTTSNIRCIIENSKNNEVRKRKRNSSGQFIAKLDCLNFDEDVPILSSHGVKRRHYGSNKNNASKSIWEIPSSDEDNINETDVLETSQFSQLATCKVSTPSKSTTRDVQLGDDESEQSMAILPKAGRRGKRNQILDTQLLTQDVSDEIVESSQPIGSQKVKDNVANHTESENASTGNYQKSDATTCFRNQAEVPKVVNSVPPETPSKVSSTSVDRELALHFQENSTASQEMLAISTPTGVEREEFTSITLNESTNKTSMLECGKDQGYDVITEGLKLLSDNLINKLKLLEFNVLKKRNELQEDINREFKIIEEMQKQKLAEIKEYYRKETEKMFNEEN</sequence>
<accession>A0A8J5UTS4</accession>
<dbReference type="Proteomes" id="UP000694255">
    <property type="component" value="Unassembled WGS sequence"/>
</dbReference>
<dbReference type="GeneID" id="73472016"/>
<name>A0A8J5UTS4_9ASCO</name>
<proteinExistence type="predicted"/>
<protein>
    <submittedName>
        <fullName evidence="2">Uncharacterized protein</fullName>
    </submittedName>
</protein>
<comment type="caution">
    <text evidence="2">The sequence shown here is derived from an EMBL/GenBank/DDBJ whole genome shotgun (WGS) entry which is preliminary data.</text>
</comment>